<reference evidence="1 2" key="1">
    <citation type="submission" date="2023-08" db="EMBL/GenBank/DDBJ databases">
        <title>Oxalobacteraceae gen .nov., isolated from river sludge outside the plant.</title>
        <authorList>
            <person name="Zhao S.Y."/>
        </authorList>
    </citation>
    <scope>NUCLEOTIDE SEQUENCE [LARGE SCALE GENOMIC DNA]</scope>
    <source>
        <strain evidence="1 2">R-40</strain>
    </source>
</reference>
<keyword evidence="2" id="KW-1185">Reference proteome</keyword>
<dbReference type="SUPFAM" id="SSF82829">
    <property type="entry name" value="MesJ substrate recognition domain-like"/>
    <property type="match status" value="1"/>
</dbReference>
<evidence type="ECO:0000313" key="1">
    <source>
        <dbReference type="EMBL" id="MDQ9169559.1"/>
    </source>
</evidence>
<gene>
    <name evidence="1" type="ORF">Q8A64_03950</name>
</gene>
<dbReference type="Proteomes" id="UP001225596">
    <property type="component" value="Unassembled WGS sequence"/>
</dbReference>
<dbReference type="EMBL" id="JAUYVH010000002">
    <property type="protein sequence ID" value="MDQ9169559.1"/>
    <property type="molecule type" value="Genomic_DNA"/>
</dbReference>
<accession>A0ABU1BKY0</accession>
<sequence length="164" mass="18435">MQGISMKLSEFITANIKGILNEWDSFAKTLLPAAGEMTELALRDHAEQILMAVAKDIESEQTPSQQYWKSRGMVPDLLPNESAAAIHGALRQADGFTLLQLTAEFRALRACVLRLWIARVGQISPELTRTHFINTGLLEFQANRVLKWRTGNDLLMNNGRYSHL</sequence>
<protein>
    <submittedName>
        <fullName evidence="1">RsbRD N-terminal domain-containing protein</fullName>
    </submittedName>
</protein>
<evidence type="ECO:0000313" key="2">
    <source>
        <dbReference type="Proteomes" id="UP001225596"/>
    </source>
</evidence>
<proteinExistence type="predicted"/>
<name>A0ABU1BKY0_9BURK</name>
<comment type="caution">
    <text evidence="1">The sequence shown here is derived from an EMBL/GenBank/DDBJ whole genome shotgun (WGS) entry which is preliminary data.</text>
</comment>
<organism evidence="1 2">
    <name type="scientific">Keguizhuia sedimenti</name>
    <dbReference type="NCBI Taxonomy" id="3064264"/>
    <lineage>
        <taxon>Bacteria</taxon>
        <taxon>Pseudomonadati</taxon>
        <taxon>Pseudomonadota</taxon>
        <taxon>Betaproteobacteria</taxon>
        <taxon>Burkholderiales</taxon>
        <taxon>Oxalobacteraceae</taxon>
        <taxon>Keguizhuia</taxon>
    </lineage>
</organism>
<dbReference type="RefSeq" id="WP_338435497.1">
    <property type="nucleotide sequence ID" value="NZ_JAUYVH010000002.1"/>
</dbReference>